<evidence type="ECO:0000313" key="1">
    <source>
        <dbReference type="EMBL" id="NMN67730.1"/>
    </source>
</evidence>
<keyword evidence="2" id="KW-1185">Reference proteome</keyword>
<dbReference type="EMBL" id="LANA01000002">
    <property type="protein sequence ID" value="NMN67730.1"/>
    <property type="molecule type" value="Genomic_DNA"/>
</dbReference>
<dbReference type="InterPro" id="IPR027417">
    <property type="entry name" value="P-loop_NTPase"/>
</dbReference>
<protein>
    <submittedName>
        <fullName evidence="1">Regulatory inactivation of DnaA Hda protein</fullName>
    </submittedName>
</protein>
<proteinExistence type="predicted"/>
<reference evidence="1 2" key="1">
    <citation type="submission" date="2019-07" db="EMBL/GenBank/DDBJ databases">
        <title>SAR11 Genome Evolution.</title>
        <authorList>
            <person name="Giovannoni S."/>
        </authorList>
    </citation>
    <scope>NUCLEOTIDE SEQUENCE [LARGE SCALE GENOMIC DNA]</scope>
    <source>
        <strain evidence="1 2">HTCC9565</strain>
    </source>
</reference>
<name>A0ABX1T3B2_PELUQ</name>
<accession>A0ABX1T3B2</accession>
<dbReference type="SUPFAM" id="SSF52540">
    <property type="entry name" value="P-loop containing nucleoside triphosphate hydrolases"/>
    <property type="match status" value="1"/>
</dbReference>
<sequence length="220" mass="26161">MKNLNQLLLKFDYEQNFKDDDFYVGKSNFYPFELINNWPKWEKNFLNISGEKFSGKTHLTNIFIKKFKGIRIHSNKLCNKNLETVKLNQNVVLEDLNADIDEKLAYTLFNIIDQDNKFLIITSLKPIAEISFKLKDFRSRTRNCLLAKIENPDDELMFALILKNLSDRQITLDKKLIDFIIKRVDRSYSKIFEFIYKIDKISLKKKKSIDFKIINEALEK</sequence>
<dbReference type="Gene3D" id="3.40.50.300">
    <property type="entry name" value="P-loop containing nucleotide triphosphate hydrolases"/>
    <property type="match status" value="1"/>
</dbReference>
<dbReference type="RefSeq" id="WP_169036239.1">
    <property type="nucleotide sequence ID" value="NZ_LANA01000002.1"/>
</dbReference>
<dbReference type="Proteomes" id="UP001166004">
    <property type="component" value="Unassembled WGS sequence"/>
</dbReference>
<dbReference type="PANTHER" id="PTHR30050:SF5">
    <property type="entry name" value="DNAA REGULATORY INACTIVATOR HDA"/>
    <property type="match status" value="1"/>
</dbReference>
<dbReference type="PANTHER" id="PTHR30050">
    <property type="entry name" value="CHROMOSOMAL REPLICATION INITIATOR PROTEIN DNAA"/>
    <property type="match status" value="1"/>
</dbReference>
<dbReference type="Gene3D" id="1.10.8.60">
    <property type="match status" value="1"/>
</dbReference>
<comment type="caution">
    <text evidence="1">The sequence shown here is derived from an EMBL/GenBank/DDBJ whole genome shotgun (WGS) entry which is preliminary data.</text>
</comment>
<evidence type="ECO:0000313" key="2">
    <source>
        <dbReference type="Proteomes" id="UP001166004"/>
    </source>
</evidence>
<organism evidence="1 2">
    <name type="scientific">Pelagibacter ubique</name>
    <dbReference type="NCBI Taxonomy" id="198252"/>
    <lineage>
        <taxon>Bacteria</taxon>
        <taxon>Pseudomonadati</taxon>
        <taxon>Pseudomonadota</taxon>
        <taxon>Alphaproteobacteria</taxon>
        <taxon>Candidatus Pelagibacterales</taxon>
        <taxon>Candidatus Pelagibacteraceae</taxon>
        <taxon>Candidatus Pelagibacter</taxon>
    </lineage>
</organism>
<gene>
    <name evidence="1" type="ORF">VP91_00008790</name>
</gene>